<evidence type="ECO:0000313" key="10">
    <source>
        <dbReference type="Proteomes" id="UP001244341"/>
    </source>
</evidence>
<evidence type="ECO:0000256" key="6">
    <source>
        <dbReference type="ARBA" id="ARBA00023132"/>
    </source>
</evidence>
<evidence type="ECO:0000256" key="2">
    <source>
        <dbReference type="ARBA" id="ARBA00022448"/>
    </source>
</evidence>
<name>A0ABY8TVR6_TETOB</name>
<evidence type="ECO:0000256" key="1">
    <source>
        <dbReference type="ARBA" id="ARBA00004567"/>
    </source>
</evidence>
<accession>A0ABY8TVR6</accession>
<reference evidence="9 10" key="1">
    <citation type="submission" date="2023-05" db="EMBL/GenBank/DDBJ databases">
        <title>A 100% complete, gapless, phased diploid assembly of the Scenedesmus obliquus UTEX 3031 genome.</title>
        <authorList>
            <person name="Biondi T.C."/>
            <person name="Hanschen E.R."/>
            <person name="Kwon T."/>
            <person name="Eng W."/>
            <person name="Kruse C.P.S."/>
            <person name="Koehler S.I."/>
            <person name="Kunde Y."/>
            <person name="Gleasner C.D."/>
            <person name="You Mak K.T."/>
            <person name="Polle J."/>
            <person name="Hovde B.T."/>
            <person name="Starkenburg S.R."/>
        </authorList>
    </citation>
    <scope>NUCLEOTIDE SEQUENCE [LARGE SCALE GENOMIC DNA]</scope>
    <source>
        <strain evidence="9 10">DOE0152z</strain>
    </source>
</reference>
<evidence type="ECO:0000313" key="9">
    <source>
        <dbReference type="EMBL" id="WIA13237.1"/>
    </source>
</evidence>
<dbReference type="PANTHER" id="PTHR13437:SF2">
    <property type="entry name" value="NUCLEOPORIN P58_P45"/>
    <property type="match status" value="1"/>
</dbReference>
<evidence type="ECO:0000256" key="3">
    <source>
        <dbReference type="ARBA" id="ARBA00022816"/>
    </source>
</evidence>
<keyword evidence="10" id="KW-1185">Reference proteome</keyword>
<evidence type="ECO:0000256" key="4">
    <source>
        <dbReference type="ARBA" id="ARBA00022927"/>
    </source>
</evidence>
<evidence type="ECO:0008006" key="11">
    <source>
        <dbReference type="Google" id="ProtNLM"/>
    </source>
</evidence>
<keyword evidence="7" id="KW-0539">Nucleus</keyword>
<comment type="subcellular location">
    <subcellularLocation>
        <location evidence="1">Nucleus</location>
        <location evidence="1">Nuclear pore complex</location>
    </subcellularLocation>
</comment>
<organism evidence="9 10">
    <name type="scientific">Tetradesmus obliquus</name>
    <name type="common">Green alga</name>
    <name type="synonym">Acutodesmus obliquus</name>
    <dbReference type="NCBI Taxonomy" id="3088"/>
    <lineage>
        <taxon>Eukaryota</taxon>
        <taxon>Viridiplantae</taxon>
        <taxon>Chlorophyta</taxon>
        <taxon>core chlorophytes</taxon>
        <taxon>Chlorophyceae</taxon>
        <taxon>CS clade</taxon>
        <taxon>Sphaeropleales</taxon>
        <taxon>Scenedesmaceae</taxon>
        <taxon>Tetradesmus</taxon>
    </lineage>
</organism>
<dbReference type="InterPro" id="IPR024882">
    <property type="entry name" value="NUP58/p45/49"/>
</dbReference>
<evidence type="ECO:0000256" key="8">
    <source>
        <dbReference type="SAM" id="MobiDB-lite"/>
    </source>
</evidence>
<dbReference type="PANTHER" id="PTHR13437">
    <property type="entry name" value="NUCLEOPORIN P58/P45 NUCLEOPORIN-LIKE PROTEIN 1"/>
    <property type="match status" value="1"/>
</dbReference>
<sequence length="478" mass="49297">MAFSFGASSTPAFGASSAPAFGASSAPAFGAPASSASGFSFGSSPAFGTPSSTPAFGAPSSSTPAFGASSTPAFGAATSSAPPFGAATSTPAFGAASSTPSFSFSSAPAFGQTAAQTAVAPFGAFGQQQQQQQAQQQQAFTHATKFDDLDQATKDKLTQIQDQISKYEADRQRVMHAEHLQDNTALQQGLDADTSSLSAELRQLQASIKAEQEGLADFREKAIRLLKSTETVVRTYERTKLWRDAPAMYQRQEALKPAQQELLHQPVVLPGPFLEEAVAGFSSNCAEYSRCLEEVEQVLAASSLQETPAGDVNWVMALPTVVSNMHDYFVATAAKLERTHTEVQKAKAAYLARLRARGITVDPFERAHRQEQQLQLQQQQRTAAALGQGGHGQLAALPAPAAAAAGGVTGAIVPAAAGSPAAGGLFGQASPATPAAGFGTASFGSPFVSTATPAPFGGAAANNSLSRSTSKGRSGKKR</sequence>
<evidence type="ECO:0000256" key="7">
    <source>
        <dbReference type="ARBA" id="ARBA00023242"/>
    </source>
</evidence>
<keyword evidence="5" id="KW-0811">Translocation</keyword>
<dbReference type="EMBL" id="CP126211">
    <property type="protein sequence ID" value="WIA13237.1"/>
    <property type="molecule type" value="Genomic_DNA"/>
</dbReference>
<protein>
    <recommendedName>
        <fullName evidence="11">Nucleoporin NSP1-like C-terminal domain-containing protein</fullName>
    </recommendedName>
</protein>
<feature type="compositionally biased region" description="Low complexity" evidence="8">
    <location>
        <begin position="452"/>
        <end position="472"/>
    </location>
</feature>
<dbReference type="Gene3D" id="6.10.140.1350">
    <property type="match status" value="1"/>
</dbReference>
<keyword evidence="3" id="KW-0509">mRNA transport</keyword>
<feature type="region of interest" description="Disordered" evidence="8">
    <location>
        <begin position="452"/>
        <end position="478"/>
    </location>
</feature>
<gene>
    <name evidence="9" type="ORF">OEZ85_006827</name>
</gene>
<evidence type="ECO:0000256" key="5">
    <source>
        <dbReference type="ARBA" id="ARBA00023010"/>
    </source>
</evidence>
<keyword evidence="4" id="KW-0653">Protein transport</keyword>
<proteinExistence type="predicted"/>
<keyword evidence="6" id="KW-0906">Nuclear pore complex</keyword>
<keyword evidence="2" id="KW-0813">Transport</keyword>
<dbReference type="Proteomes" id="UP001244341">
    <property type="component" value="Chromosome 4b"/>
</dbReference>
<feature type="compositionally biased region" description="Polar residues" evidence="8">
    <location>
        <begin position="59"/>
        <end position="72"/>
    </location>
</feature>
<feature type="region of interest" description="Disordered" evidence="8">
    <location>
        <begin position="50"/>
        <end position="72"/>
    </location>
</feature>